<dbReference type="eggNOG" id="KOG1552">
    <property type="taxonomic scope" value="Eukaryota"/>
</dbReference>
<evidence type="ECO:0000313" key="2">
    <source>
        <dbReference type="Proteomes" id="UP000002009"/>
    </source>
</evidence>
<dbReference type="AlphaFoldDB" id="C1E2W0"/>
<dbReference type="SUPFAM" id="SSF53474">
    <property type="entry name" value="alpha/beta-Hydrolases"/>
    <property type="match status" value="1"/>
</dbReference>
<protein>
    <recommendedName>
        <fullName evidence="3">Serine aminopeptidase S33 domain-containing protein</fullName>
    </recommendedName>
</protein>
<name>C1E2W0_MICCC</name>
<dbReference type="Gene3D" id="3.40.50.1820">
    <property type="entry name" value="alpha/beta hydrolase"/>
    <property type="match status" value="1"/>
</dbReference>
<dbReference type="GeneID" id="8241915"/>
<evidence type="ECO:0008006" key="3">
    <source>
        <dbReference type="Google" id="ProtNLM"/>
    </source>
</evidence>
<dbReference type="InParanoid" id="C1E2W0"/>
<organism evidence="1 2">
    <name type="scientific">Micromonas commoda (strain RCC299 / NOUM17 / CCMP2709)</name>
    <name type="common">Picoplanktonic green alga</name>
    <dbReference type="NCBI Taxonomy" id="296587"/>
    <lineage>
        <taxon>Eukaryota</taxon>
        <taxon>Viridiplantae</taxon>
        <taxon>Chlorophyta</taxon>
        <taxon>Mamiellophyceae</taxon>
        <taxon>Mamiellales</taxon>
        <taxon>Mamiellaceae</taxon>
        <taxon>Micromonas</taxon>
    </lineage>
</organism>
<feature type="non-terminal residue" evidence="1">
    <location>
        <position position="223"/>
    </location>
</feature>
<evidence type="ECO:0000313" key="1">
    <source>
        <dbReference type="EMBL" id="ACO61982.1"/>
    </source>
</evidence>
<accession>C1E2W0</accession>
<dbReference type="Proteomes" id="UP000002009">
    <property type="component" value="Chromosome 3"/>
</dbReference>
<gene>
    <name evidence="1" type="ORF">MICPUN_80274</name>
</gene>
<dbReference type="PANTHER" id="PTHR12277">
    <property type="entry name" value="ALPHA/BETA HYDROLASE DOMAIN-CONTAINING PROTEIN"/>
    <property type="match status" value="1"/>
</dbReference>
<dbReference type="OMA" id="MCKSLAY"/>
<reference evidence="1 2" key="1">
    <citation type="journal article" date="2009" name="Science">
        <title>Green evolution and dynamic adaptations revealed by genomes of the marine picoeukaryotes Micromonas.</title>
        <authorList>
            <person name="Worden A.Z."/>
            <person name="Lee J.H."/>
            <person name="Mock T."/>
            <person name="Rouze P."/>
            <person name="Simmons M.P."/>
            <person name="Aerts A.L."/>
            <person name="Allen A.E."/>
            <person name="Cuvelier M.L."/>
            <person name="Derelle E."/>
            <person name="Everett M.V."/>
            <person name="Foulon E."/>
            <person name="Grimwood J."/>
            <person name="Gundlach H."/>
            <person name="Henrissat B."/>
            <person name="Napoli C."/>
            <person name="McDonald S.M."/>
            <person name="Parker M.S."/>
            <person name="Rombauts S."/>
            <person name="Salamov A."/>
            <person name="Von Dassow P."/>
            <person name="Badger J.H."/>
            <person name="Coutinho P.M."/>
            <person name="Demir E."/>
            <person name="Dubchak I."/>
            <person name="Gentemann C."/>
            <person name="Eikrem W."/>
            <person name="Gready J.E."/>
            <person name="John U."/>
            <person name="Lanier W."/>
            <person name="Lindquist E.A."/>
            <person name="Lucas S."/>
            <person name="Mayer K.F."/>
            <person name="Moreau H."/>
            <person name="Not F."/>
            <person name="Otillar R."/>
            <person name="Panaud O."/>
            <person name="Pangilinan J."/>
            <person name="Paulsen I."/>
            <person name="Piegu B."/>
            <person name="Poliakov A."/>
            <person name="Robbens S."/>
            <person name="Schmutz J."/>
            <person name="Toulza E."/>
            <person name="Wyss T."/>
            <person name="Zelensky A."/>
            <person name="Zhou K."/>
            <person name="Armbrust E.V."/>
            <person name="Bhattacharya D."/>
            <person name="Goodenough U.W."/>
            <person name="Van de Peer Y."/>
            <person name="Grigoriev I.V."/>
        </authorList>
    </citation>
    <scope>NUCLEOTIDE SEQUENCE [LARGE SCALE GENOMIC DNA]</scope>
    <source>
        <strain evidence="2">RCC299 / NOUM17</strain>
    </source>
</reference>
<dbReference type="InterPro" id="IPR029058">
    <property type="entry name" value="AB_hydrolase_fold"/>
</dbReference>
<sequence length="223" mass="24894">MSGYHFPAVMVRCKRAPATRAILHCHANACDIGHIYELCQRDAECWQANVLLVEYPGYGTSPGVSYERSVDRHVMCAYEYLVSDLGYKPESVVLFGRSLGSGPVCRLAARLQDEGERVGGVILHSPFISVREVGISLLGQVANIISDRWDNRTPLSALRSKVLIIHGASDEVVPFRHAEVLRDVRKANGLPCVFHPTQGTHNYFSYYRDYLQPVENFLGTLDT</sequence>
<proteinExistence type="predicted"/>
<dbReference type="KEGG" id="mis:MICPUN_80274"/>
<keyword evidence="2" id="KW-1185">Reference proteome</keyword>
<dbReference type="PANTHER" id="PTHR12277:SF197">
    <property type="entry name" value="CHROMOSOME UNDETERMINED SCAFFOLD_38, WHOLE GENOME SHOTGUN SEQUENCE"/>
    <property type="match status" value="1"/>
</dbReference>
<dbReference type="EMBL" id="CP001324">
    <property type="protein sequence ID" value="ACO61982.1"/>
    <property type="molecule type" value="Genomic_DNA"/>
</dbReference>
<dbReference type="OrthoDB" id="446723at2759"/>
<dbReference type="STRING" id="296587.C1E2W0"/>
<dbReference type="RefSeq" id="XP_002500724.1">
    <property type="nucleotide sequence ID" value="XM_002500678.1"/>
</dbReference>